<accession>A0A930VH67</accession>
<dbReference type="Pfam" id="PF08962">
    <property type="entry name" value="Rv2632c-like"/>
    <property type="match status" value="1"/>
</dbReference>
<reference evidence="2" key="1">
    <citation type="submission" date="2020-11" db="EMBL/GenBank/DDBJ databases">
        <title>Nocardioides sp. nov., isolated from Soil of Cynanchum wilfordii Hemsley rhizosphere.</title>
        <authorList>
            <person name="Lee J.-S."/>
            <person name="Suh M.K."/>
            <person name="Kim J.-S."/>
        </authorList>
    </citation>
    <scope>NUCLEOTIDE SEQUENCE</scope>
    <source>
        <strain evidence="2">KCTC 19275</strain>
    </source>
</reference>
<sequence length="85" mass="9452">MELTTTRWDVQVFLSEKDGTTHAEARLSSSRREHLSGTGTARLSPEDHVDVAEIGYELATARALMDLGERLRHVAQADIEALAQY</sequence>
<evidence type="ECO:0000313" key="3">
    <source>
        <dbReference type="Proteomes" id="UP000640489"/>
    </source>
</evidence>
<organism evidence="2 3">
    <name type="scientific">Nocardioides islandensis</name>
    <dbReference type="NCBI Taxonomy" id="433663"/>
    <lineage>
        <taxon>Bacteria</taxon>
        <taxon>Bacillati</taxon>
        <taxon>Actinomycetota</taxon>
        <taxon>Actinomycetes</taxon>
        <taxon>Propionibacteriales</taxon>
        <taxon>Nocardioidaceae</taxon>
        <taxon>Nocardioides</taxon>
    </lineage>
</organism>
<proteinExistence type="predicted"/>
<keyword evidence="3" id="KW-1185">Reference proteome</keyword>
<dbReference type="InterPro" id="IPR038070">
    <property type="entry name" value="Rv2632c-like_sf"/>
</dbReference>
<gene>
    <name evidence="2" type="ORF">ISU07_15295</name>
</gene>
<dbReference type="InterPro" id="IPR015057">
    <property type="entry name" value="Rv2632c-like"/>
</dbReference>
<dbReference type="EMBL" id="JADKPN010000009">
    <property type="protein sequence ID" value="MBF4764497.1"/>
    <property type="molecule type" value="Genomic_DNA"/>
</dbReference>
<dbReference type="SUPFAM" id="SSF143212">
    <property type="entry name" value="Rv2632c-like"/>
    <property type="match status" value="1"/>
</dbReference>
<dbReference type="AlphaFoldDB" id="A0A930VH67"/>
<dbReference type="Gene3D" id="3.30.160.240">
    <property type="entry name" value="Rv1738"/>
    <property type="match status" value="1"/>
</dbReference>
<feature type="compositionally biased region" description="Basic and acidic residues" evidence="1">
    <location>
        <begin position="21"/>
        <end position="35"/>
    </location>
</feature>
<comment type="caution">
    <text evidence="2">The sequence shown here is derived from an EMBL/GenBank/DDBJ whole genome shotgun (WGS) entry which is preliminary data.</text>
</comment>
<protein>
    <submittedName>
        <fullName evidence="2">DUF1876 domain-containing protein</fullName>
    </submittedName>
</protein>
<feature type="region of interest" description="Disordered" evidence="1">
    <location>
        <begin position="21"/>
        <end position="46"/>
    </location>
</feature>
<evidence type="ECO:0000256" key="1">
    <source>
        <dbReference type="SAM" id="MobiDB-lite"/>
    </source>
</evidence>
<evidence type="ECO:0000313" key="2">
    <source>
        <dbReference type="EMBL" id="MBF4764497.1"/>
    </source>
</evidence>
<dbReference type="Proteomes" id="UP000640489">
    <property type="component" value="Unassembled WGS sequence"/>
</dbReference>
<name>A0A930VH67_9ACTN</name>